<dbReference type="InterPro" id="IPR042099">
    <property type="entry name" value="ANL_N_sf"/>
</dbReference>
<comment type="catalytic activity">
    <reaction evidence="7">
        <text>tetracosanoate + ATP + CoA = tetracosanoyl-CoA + AMP + diphosphate</text>
        <dbReference type="Rhea" id="RHEA:33639"/>
        <dbReference type="ChEBI" id="CHEBI:30616"/>
        <dbReference type="ChEBI" id="CHEBI:31014"/>
        <dbReference type="ChEBI" id="CHEBI:33019"/>
        <dbReference type="ChEBI" id="CHEBI:57287"/>
        <dbReference type="ChEBI" id="CHEBI:65052"/>
        <dbReference type="ChEBI" id="CHEBI:456215"/>
    </reaction>
    <physiologicalReaction direction="left-to-right" evidence="7">
        <dbReference type="Rhea" id="RHEA:33640"/>
    </physiologicalReaction>
</comment>
<evidence type="ECO:0000256" key="2">
    <source>
        <dbReference type="ARBA" id="ARBA00022598"/>
    </source>
</evidence>
<comment type="similarity">
    <text evidence="1">Belongs to the ATP-dependent AMP-binding enzyme family.</text>
</comment>
<evidence type="ECO:0000256" key="5">
    <source>
        <dbReference type="ARBA" id="ARBA00036527"/>
    </source>
</evidence>
<dbReference type="Gene3D" id="3.40.50.12780">
    <property type="entry name" value="N-terminal domain of ligase-like"/>
    <property type="match status" value="1"/>
</dbReference>
<dbReference type="Pfam" id="PF00501">
    <property type="entry name" value="AMP-binding"/>
    <property type="match status" value="1"/>
</dbReference>
<keyword evidence="3" id="KW-0276">Fatty acid metabolism</keyword>
<comment type="caution">
    <text evidence="9">The sequence shown here is derived from an EMBL/GenBank/DDBJ whole genome shotgun (WGS) entry which is preliminary data.</text>
</comment>
<dbReference type="InterPro" id="IPR045851">
    <property type="entry name" value="AMP-bd_C_sf"/>
</dbReference>
<comment type="catalytic activity">
    <reaction evidence="5">
        <text>a very long-chain fatty acid + ATP + CoA = a very long-chain fatty acyl-CoA + AMP + diphosphate</text>
        <dbReference type="Rhea" id="RHEA:54536"/>
        <dbReference type="ChEBI" id="CHEBI:30616"/>
        <dbReference type="ChEBI" id="CHEBI:33019"/>
        <dbReference type="ChEBI" id="CHEBI:57287"/>
        <dbReference type="ChEBI" id="CHEBI:58950"/>
        <dbReference type="ChEBI" id="CHEBI:138261"/>
        <dbReference type="ChEBI" id="CHEBI:456215"/>
    </reaction>
    <physiologicalReaction direction="left-to-right" evidence="5">
        <dbReference type="Rhea" id="RHEA:54537"/>
    </physiologicalReaction>
</comment>
<keyword evidence="3" id="KW-0443">Lipid metabolism</keyword>
<dbReference type="SUPFAM" id="SSF56801">
    <property type="entry name" value="Acetyl-CoA synthetase-like"/>
    <property type="match status" value="1"/>
</dbReference>
<accession>A0ABV0Z4T8</accession>
<dbReference type="Gene3D" id="3.30.300.30">
    <property type="match status" value="1"/>
</dbReference>
<dbReference type="EC" id="6.2.1.3" evidence="4"/>
<evidence type="ECO:0000256" key="3">
    <source>
        <dbReference type="ARBA" id="ARBA00022832"/>
    </source>
</evidence>
<evidence type="ECO:0000256" key="7">
    <source>
        <dbReference type="ARBA" id="ARBA00048666"/>
    </source>
</evidence>
<dbReference type="Proteomes" id="UP001469553">
    <property type="component" value="Unassembled WGS sequence"/>
</dbReference>
<dbReference type="PANTHER" id="PTHR43107">
    <property type="entry name" value="LONG-CHAIN FATTY ACID TRANSPORT PROTEIN"/>
    <property type="match status" value="1"/>
</dbReference>
<proteinExistence type="inferred from homology"/>
<feature type="domain" description="AMP-dependent synthetase/ligase" evidence="8">
    <location>
        <begin position="4"/>
        <end position="115"/>
    </location>
</feature>
<dbReference type="InterPro" id="IPR000873">
    <property type="entry name" value="AMP-dep_synth/lig_dom"/>
</dbReference>
<evidence type="ECO:0000313" key="10">
    <source>
        <dbReference type="Proteomes" id="UP001469553"/>
    </source>
</evidence>
<gene>
    <name evidence="9" type="ORF">AMECASPLE_031344</name>
</gene>
<keyword evidence="10" id="KW-1185">Reference proteome</keyword>
<evidence type="ECO:0000256" key="4">
    <source>
        <dbReference type="ARBA" id="ARBA00026121"/>
    </source>
</evidence>
<organism evidence="9 10">
    <name type="scientific">Ameca splendens</name>
    <dbReference type="NCBI Taxonomy" id="208324"/>
    <lineage>
        <taxon>Eukaryota</taxon>
        <taxon>Metazoa</taxon>
        <taxon>Chordata</taxon>
        <taxon>Craniata</taxon>
        <taxon>Vertebrata</taxon>
        <taxon>Euteleostomi</taxon>
        <taxon>Actinopterygii</taxon>
        <taxon>Neopterygii</taxon>
        <taxon>Teleostei</taxon>
        <taxon>Neoteleostei</taxon>
        <taxon>Acanthomorphata</taxon>
        <taxon>Ovalentaria</taxon>
        <taxon>Atherinomorphae</taxon>
        <taxon>Cyprinodontiformes</taxon>
        <taxon>Goodeidae</taxon>
        <taxon>Ameca</taxon>
    </lineage>
</organism>
<evidence type="ECO:0000259" key="8">
    <source>
        <dbReference type="Pfam" id="PF00501"/>
    </source>
</evidence>
<dbReference type="EMBL" id="JAHRIP010050903">
    <property type="protein sequence ID" value="MEQ2300981.1"/>
    <property type="molecule type" value="Genomic_DNA"/>
</dbReference>
<name>A0ABV0Z4T8_9TELE</name>
<keyword evidence="2" id="KW-0436">Ligase</keyword>
<sequence>MFTGTIMGVGQCLLFGLTVVIRRKFSASCFWDNCVKHNCSVIQYIGEICRYLLAQPVCPSEAHHRVRVAIGNGLRPSVWEEFVRRFRIQRVGEFYGATECNCSLINIDGKVGACGFSSRILPNLYPIRLVKVKENKKELLRDSQGLCIPCLPGEPGMLVGRINNTDPLRRFDGYADQDLNNQKIAHNVFQMGDCAYVSGDVLVMDEYGYMYFRDRSGDTFRWRGENVSTTELEGVLSGLLGHTDVAVYGVSVPGVEGKAGMAAIAHTGGSLDLDEFLSAVQKALPNYARPIFLRLMPSVDTTGTFKIQKTRLQKEGFKPQDTREEIYFLNSHAGRYEAVTDKLFKAIMEGEVSL</sequence>
<evidence type="ECO:0000313" key="9">
    <source>
        <dbReference type="EMBL" id="MEQ2300981.1"/>
    </source>
</evidence>
<protein>
    <recommendedName>
        <fullName evidence="4">long-chain-fatty-acid--CoA ligase</fullName>
        <ecNumber evidence="4">6.2.1.3</ecNumber>
    </recommendedName>
    <alternativeName>
        <fullName evidence="6">Long-chain-fatty-acid--CoA ligase</fullName>
    </alternativeName>
</protein>
<evidence type="ECO:0000256" key="6">
    <source>
        <dbReference type="ARBA" id="ARBA00041297"/>
    </source>
</evidence>
<reference evidence="9 10" key="1">
    <citation type="submission" date="2021-06" db="EMBL/GenBank/DDBJ databases">
        <authorList>
            <person name="Palmer J.M."/>
        </authorList>
    </citation>
    <scope>NUCLEOTIDE SEQUENCE [LARGE SCALE GENOMIC DNA]</scope>
    <source>
        <strain evidence="9 10">AS_MEX2019</strain>
        <tissue evidence="9">Muscle</tissue>
    </source>
</reference>
<evidence type="ECO:0000256" key="1">
    <source>
        <dbReference type="ARBA" id="ARBA00006432"/>
    </source>
</evidence>
<dbReference type="PANTHER" id="PTHR43107:SF7">
    <property type="entry name" value="LONG-CHAIN FATTY ACID TRANSPORT PROTEIN 1"/>
    <property type="match status" value="1"/>
</dbReference>